<organism evidence="1">
    <name type="scientific">uncultured Adhaeribacter sp</name>
    <dbReference type="NCBI Taxonomy" id="448109"/>
    <lineage>
        <taxon>Bacteria</taxon>
        <taxon>Pseudomonadati</taxon>
        <taxon>Bacteroidota</taxon>
        <taxon>Cytophagia</taxon>
        <taxon>Cytophagales</taxon>
        <taxon>Hymenobacteraceae</taxon>
        <taxon>Adhaeribacter</taxon>
        <taxon>environmental samples</taxon>
    </lineage>
</organism>
<dbReference type="InterPro" id="IPR012338">
    <property type="entry name" value="Beta-lactam/transpept-like"/>
</dbReference>
<gene>
    <name evidence="1" type="ORF">AVDCRST_MAG95-2075</name>
</gene>
<accession>A0A6J4IKP5</accession>
<dbReference type="Gene3D" id="3.40.710.10">
    <property type="entry name" value="DD-peptidase/beta-lactamase superfamily"/>
    <property type="match status" value="1"/>
</dbReference>
<reference evidence="1" key="1">
    <citation type="submission" date="2020-02" db="EMBL/GenBank/DDBJ databases">
        <authorList>
            <person name="Meier V. D."/>
        </authorList>
    </citation>
    <scope>NUCLEOTIDE SEQUENCE</scope>
    <source>
        <strain evidence="1">AVDCRST_MAG95</strain>
    </source>
</reference>
<name>A0A6J4IKP5_9BACT</name>
<sequence>MISRYFVIIVLVFSSVIIRAQVPNSKKARITAVENSLMPYVPIRDFKGWNLPARMKFYRVPGVSIAVIHNFKLDWVKGYGLADTLKNIPVTSETMFSVSHLMLVLPRIKFLPCRFGIF</sequence>
<dbReference type="SUPFAM" id="SSF56601">
    <property type="entry name" value="beta-lactamase/transpeptidase-like"/>
    <property type="match status" value="1"/>
</dbReference>
<dbReference type="AlphaFoldDB" id="A0A6J4IKP5"/>
<evidence type="ECO:0000313" key="1">
    <source>
        <dbReference type="EMBL" id="CAA9255495.1"/>
    </source>
</evidence>
<protein>
    <submittedName>
        <fullName evidence="1">Uncharacterized protein</fullName>
    </submittedName>
</protein>
<proteinExistence type="predicted"/>
<dbReference type="EMBL" id="CADCTJ010000652">
    <property type="protein sequence ID" value="CAA9255495.1"/>
    <property type="molecule type" value="Genomic_DNA"/>
</dbReference>